<keyword evidence="3" id="KW-1185">Reference proteome</keyword>
<dbReference type="Proteomes" id="UP000887013">
    <property type="component" value="Unassembled WGS sequence"/>
</dbReference>
<evidence type="ECO:0000313" key="2">
    <source>
        <dbReference type="EMBL" id="GFS35345.1"/>
    </source>
</evidence>
<dbReference type="EMBL" id="BMAW01088582">
    <property type="protein sequence ID" value="GFS35345.1"/>
    <property type="molecule type" value="Genomic_DNA"/>
</dbReference>
<gene>
    <name evidence="2" type="ORF">NPIL_585701</name>
</gene>
<sequence>MERAARLLTAVIHHSKNVTSLPFFPSSRDRKNFPLSSSCHNPLEFVMAGSKQHFRVFFPLSKNHPTGRAVPDEDEEQEPGRENTVRPESGPRMGSSVDVSSDGGVESYSS</sequence>
<feature type="region of interest" description="Disordered" evidence="1">
    <location>
        <begin position="61"/>
        <end position="110"/>
    </location>
</feature>
<reference evidence="2" key="1">
    <citation type="submission" date="2020-08" db="EMBL/GenBank/DDBJ databases">
        <title>Multicomponent nature underlies the extraordinary mechanical properties of spider dragline silk.</title>
        <authorList>
            <person name="Kono N."/>
            <person name="Nakamura H."/>
            <person name="Mori M."/>
            <person name="Yoshida Y."/>
            <person name="Ohtoshi R."/>
            <person name="Malay A.D."/>
            <person name="Moran D.A.P."/>
            <person name="Tomita M."/>
            <person name="Numata K."/>
            <person name="Arakawa K."/>
        </authorList>
    </citation>
    <scope>NUCLEOTIDE SEQUENCE</scope>
</reference>
<name>A0A8X6I926_NEPPI</name>
<dbReference type="AlphaFoldDB" id="A0A8X6I926"/>
<evidence type="ECO:0000256" key="1">
    <source>
        <dbReference type="SAM" id="MobiDB-lite"/>
    </source>
</evidence>
<protein>
    <submittedName>
        <fullName evidence="2">Uncharacterized protein</fullName>
    </submittedName>
</protein>
<comment type="caution">
    <text evidence="2">The sequence shown here is derived from an EMBL/GenBank/DDBJ whole genome shotgun (WGS) entry which is preliminary data.</text>
</comment>
<proteinExistence type="predicted"/>
<organism evidence="2 3">
    <name type="scientific">Nephila pilipes</name>
    <name type="common">Giant wood spider</name>
    <name type="synonym">Nephila maculata</name>
    <dbReference type="NCBI Taxonomy" id="299642"/>
    <lineage>
        <taxon>Eukaryota</taxon>
        <taxon>Metazoa</taxon>
        <taxon>Ecdysozoa</taxon>
        <taxon>Arthropoda</taxon>
        <taxon>Chelicerata</taxon>
        <taxon>Arachnida</taxon>
        <taxon>Araneae</taxon>
        <taxon>Araneomorphae</taxon>
        <taxon>Entelegynae</taxon>
        <taxon>Araneoidea</taxon>
        <taxon>Nephilidae</taxon>
        <taxon>Nephila</taxon>
    </lineage>
</organism>
<accession>A0A8X6I926</accession>
<feature type="compositionally biased region" description="Low complexity" evidence="1">
    <location>
        <begin position="94"/>
        <end position="110"/>
    </location>
</feature>
<evidence type="ECO:0000313" key="3">
    <source>
        <dbReference type="Proteomes" id="UP000887013"/>
    </source>
</evidence>